<dbReference type="Pfam" id="PF13472">
    <property type="entry name" value="Lipase_GDSL_2"/>
    <property type="match status" value="1"/>
</dbReference>
<evidence type="ECO:0000313" key="5">
    <source>
        <dbReference type="EMBL" id="MEI4768722.1"/>
    </source>
</evidence>
<proteinExistence type="predicted"/>
<dbReference type="RefSeq" id="WP_336496277.1">
    <property type="nucleotide sequence ID" value="NZ_JBAWSY010000002.1"/>
</dbReference>
<dbReference type="SUPFAM" id="SSF52266">
    <property type="entry name" value="SGNH hydrolase"/>
    <property type="match status" value="1"/>
</dbReference>
<feature type="signal peptide" evidence="2">
    <location>
        <begin position="1"/>
        <end position="25"/>
    </location>
</feature>
<protein>
    <submittedName>
        <fullName evidence="5">GDSL-type esterase/lipase family protein</fullName>
    </submittedName>
</protein>
<evidence type="ECO:0000256" key="1">
    <source>
        <dbReference type="ARBA" id="ARBA00022729"/>
    </source>
</evidence>
<evidence type="ECO:0000259" key="3">
    <source>
        <dbReference type="Pfam" id="PF13205"/>
    </source>
</evidence>
<keyword evidence="6" id="KW-1185">Reference proteome</keyword>
<name>A0ABU8F156_9BACI</name>
<evidence type="ECO:0000256" key="2">
    <source>
        <dbReference type="SAM" id="SignalP"/>
    </source>
</evidence>
<keyword evidence="1 2" id="KW-0732">Signal</keyword>
<reference evidence="5 6" key="1">
    <citation type="submission" date="2024-01" db="EMBL/GenBank/DDBJ databases">
        <title>Seven novel Bacillus-like species.</title>
        <authorList>
            <person name="Liu G."/>
        </authorList>
    </citation>
    <scope>NUCLEOTIDE SEQUENCE [LARGE SCALE GENOMIC DNA]</scope>
    <source>
        <strain evidence="5 6">FJAT-51614</strain>
    </source>
</reference>
<evidence type="ECO:0000313" key="6">
    <source>
        <dbReference type="Proteomes" id="UP001364890"/>
    </source>
</evidence>
<dbReference type="InterPro" id="IPR036514">
    <property type="entry name" value="SGNH_hydro_sf"/>
</dbReference>
<feature type="domain" description="SbsA Ig-like" evidence="3">
    <location>
        <begin position="266"/>
        <end position="351"/>
    </location>
</feature>
<dbReference type="PANTHER" id="PTHR30383">
    <property type="entry name" value="THIOESTERASE 1/PROTEASE 1/LYSOPHOSPHOLIPASE L1"/>
    <property type="match status" value="1"/>
</dbReference>
<dbReference type="Gene3D" id="2.60.40.1220">
    <property type="match status" value="1"/>
</dbReference>
<feature type="chain" id="PRO_5047063498" evidence="2">
    <location>
        <begin position="26"/>
        <end position="353"/>
    </location>
</feature>
<accession>A0ABU8F156</accession>
<dbReference type="InterPro" id="IPR013830">
    <property type="entry name" value="SGNH_hydro"/>
</dbReference>
<dbReference type="Proteomes" id="UP001364890">
    <property type="component" value="Unassembled WGS sequence"/>
</dbReference>
<dbReference type="InterPro" id="IPR051532">
    <property type="entry name" value="Ester_Hydrolysis_Enzymes"/>
</dbReference>
<dbReference type="InterPro" id="IPR032812">
    <property type="entry name" value="SbsA_Ig"/>
</dbReference>
<dbReference type="PANTHER" id="PTHR30383:SF27">
    <property type="entry name" value="SPORE GERMINATION LIPASE LIPC"/>
    <property type="match status" value="1"/>
</dbReference>
<dbReference type="InterPro" id="IPR014755">
    <property type="entry name" value="Cu-Rt/internalin_Ig-like"/>
</dbReference>
<feature type="domain" description="SGNH hydrolase-type esterase" evidence="4">
    <location>
        <begin position="34"/>
        <end position="232"/>
    </location>
</feature>
<evidence type="ECO:0000259" key="4">
    <source>
        <dbReference type="Pfam" id="PF13472"/>
    </source>
</evidence>
<dbReference type="EMBL" id="JBAWSY010000002">
    <property type="protein sequence ID" value="MEI4768722.1"/>
    <property type="molecule type" value="Genomic_DNA"/>
</dbReference>
<sequence length="353" mass="38648">MRKCLLFLVAFMFFLFSLGAPIVQAENAKIDYVALGDSLASGHTPYGDKVGRGFTDMISEAIAKENMLGSFTKEYATSGETSVGLLETLKRGDVQQSLKNAELITIISGANDFIDEMYNPNDESINTDLTKATALLNKVAGNMTTAIQQVKALNPEADIYLFGYYFPLPHLKNTESKKQIQLAFSIVNNRLATLAKNEGVHFVEVASAFDKNGASYLENPKDIHPNEAGYKVLADQFLLNYSIPVNGPFPNHTGEWGNKIDKPELVAADKMWTVTLTKGINPASVKEAVYVVKDDTKLVPVGIEVSIDNKQILISPPKQGYKPGAYQLMITNKLTDKSGGALQKTVLVNFKVK</sequence>
<gene>
    <name evidence="5" type="ORF">WAX74_03495</name>
</gene>
<comment type="caution">
    <text evidence="5">The sequence shown here is derived from an EMBL/GenBank/DDBJ whole genome shotgun (WGS) entry which is preliminary data.</text>
</comment>
<dbReference type="Gene3D" id="3.40.50.1110">
    <property type="entry name" value="SGNH hydrolase"/>
    <property type="match status" value="1"/>
</dbReference>
<dbReference type="Pfam" id="PF13205">
    <property type="entry name" value="Big_5"/>
    <property type="match status" value="1"/>
</dbReference>
<organism evidence="5 6">
    <name type="scientific">Psychrobacillus mangrovi</name>
    <dbReference type="NCBI Taxonomy" id="3117745"/>
    <lineage>
        <taxon>Bacteria</taxon>
        <taxon>Bacillati</taxon>
        <taxon>Bacillota</taxon>
        <taxon>Bacilli</taxon>
        <taxon>Bacillales</taxon>
        <taxon>Bacillaceae</taxon>
        <taxon>Psychrobacillus</taxon>
    </lineage>
</organism>